<dbReference type="OrthoDB" id="3592035at2759"/>
<evidence type="ECO:0000313" key="3">
    <source>
        <dbReference type="Proteomes" id="UP000054251"/>
    </source>
</evidence>
<feature type="domain" description="Cellulose-binding Sde182 nucleoside hydrolase-like" evidence="1">
    <location>
        <begin position="2"/>
        <end position="99"/>
    </location>
</feature>
<gene>
    <name evidence="2" type="ORF">AC631_06005</name>
</gene>
<dbReference type="RefSeq" id="XP_015464338.1">
    <property type="nucleotide sequence ID" value="XM_015614834.1"/>
</dbReference>
<keyword evidence="3" id="KW-1185">Reference proteome</keyword>
<dbReference type="InterPro" id="IPR011483">
    <property type="entry name" value="Sde182_NH-like"/>
</dbReference>
<name>A0A0V1PQ99_9ASCO</name>
<dbReference type="Proteomes" id="UP000054251">
    <property type="component" value="Unassembled WGS sequence"/>
</dbReference>
<evidence type="ECO:0000313" key="2">
    <source>
        <dbReference type="EMBL" id="KRZ98235.1"/>
    </source>
</evidence>
<dbReference type="GeneID" id="26843014"/>
<accession>A0A0V1PQ99</accession>
<proteinExistence type="predicted"/>
<comment type="caution">
    <text evidence="2">The sequence shown here is derived from an EMBL/GenBank/DDBJ whole genome shotgun (WGS) entry which is preliminary data.</text>
</comment>
<dbReference type="GO" id="GO:0016799">
    <property type="term" value="F:hydrolase activity, hydrolyzing N-glycosyl compounds"/>
    <property type="evidence" value="ECO:0007669"/>
    <property type="project" value="InterPro"/>
</dbReference>
<dbReference type="InterPro" id="IPR036452">
    <property type="entry name" value="Ribo_hydro-like"/>
</dbReference>
<dbReference type="Pfam" id="PF07632">
    <property type="entry name" value="Sde182_NH-like"/>
    <property type="match status" value="1"/>
</dbReference>
<dbReference type="AlphaFoldDB" id="A0A0V1PQ99"/>
<dbReference type="Gene3D" id="3.90.245.10">
    <property type="entry name" value="Ribonucleoside hydrolase-like"/>
    <property type="match status" value="1"/>
</dbReference>
<evidence type="ECO:0000259" key="1">
    <source>
        <dbReference type="Pfam" id="PF07632"/>
    </source>
</evidence>
<sequence length="197" mass="22128">MFPSVLYISSIHGFNQYGLSTWVGISGEKYNPFDFGGPDTSLVTKEWLNENIRSLGALGSVYPEPMFIMEGDTPATLFVLPNGLGVPENPNFGSWGGRYTLFDQSGRSNHYADATDHVVGQDNRTHVSNKATIWRWREGYQNDFAARMQWTIKDFKDTLHPPIIVVNKTQSVKPFEMKALVGSRIVLDASESYDLNN</sequence>
<protein>
    <recommendedName>
        <fullName evidence="1">Cellulose-binding Sde182 nucleoside hydrolase-like domain-containing protein</fullName>
    </recommendedName>
</protein>
<feature type="non-terminal residue" evidence="2">
    <location>
        <position position="197"/>
    </location>
</feature>
<organism evidence="2 3">
    <name type="scientific">Debaryomyces fabryi</name>
    <dbReference type="NCBI Taxonomy" id="58627"/>
    <lineage>
        <taxon>Eukaryota</taxon>
        <taxon>Fungi</taxon>
        <taxon>Dikarya</taxon>
        <taxon>Ascomycota</taxon>
        <taxon>Saccharomycotina</taxon>
        <taxon>Pichiomycetes</taxon>
        <taxon>Debaryomycetaceae</taxon>
        <taxon>Debaryomyces</taxon>
    </lineage>
</organism>
<dbReference type="EMBL" id="LMYN01000444">
    <property type="protein sequence ID" value="KRZ98235.1"/>
    <property type="molecule type" value="Genomic_DNA"/>
</dbReference>
<reference evidence="2 3" key="1">
    <citation type="submission" date="2015-11" db="EMBL/GenBank/DDBJ databases">
        <title>The genome of Debaryomyces fabryi.</title>
        <authorList>
            <person name="Tafer H."/>
            <person name="Lopandic K."/>
        </authorList>
    </citation>
    <scope>NUCLEOTIDE SEQUENCE [LARGE SCALE GENOMIC DNA]</scope>
    <source>
        <strain evidence="2 3">CBS 789</strain>
    </source>
</reference>